<dbReference type="InterPro" id="IPR014718">
    <property type="entry name" value="GH-type_carb-bd"/>
</dbReference>
<comment type="caution">
    <text evidence="1">The sequence shown here is derived from an EMBL/GenBank/DDBJ whole genome shotgun (WGS) entry which is preliminary data.</text>
</comment>
<keyword evidence="2" id="KW-1185">Reference proteome</keyword>
<protein>
    <submittedName>
        <fullName evidence="1">Aldose 1-epimerase</fullName>
    </submittedName>
</protein>
<organism evidence="1 2">
    <name type="scientific">Cohnella suwonensis</name>
    <dbReference type="NCBI Taxonomy" id="696072"/>
    <lineage>
        <taxon>Bacteria</taxon>
        <taxon>Bacillati</taxon>
        <taxon>Bacillota</taxon>
        <taxon>Bacilli</taxon>
        <taxon>Bacillales</taxon>
        <taxon>Paenibacillaceae</taxon>
        <taxon>Cohnella</taxon>
    </lineage>
</organism>
<dbReference type="EMBL" id="JBHSMH010000111">
    <property type="protein sequence ID" value="MFC5471779.1"/>
    <property type="molecule type" value="Genomic_DNA"/>
</dbReference>
<dbReference type="SUPFAM" id="SSF74650">
    <property type="entry name" value="Galactose mutarotase-like"/>
    <property type="match status" value="1"/>
</dbReference>
<dbReference type="Pfam" id="PF01263">
    <property type="entry name" value="Aldose_epim"/>
    <property type="match status" value="1"/>
</dbReference>
<gene>
    <name evidence="1" type="ORF">ACFPPD_24170</name>
</gene>
<dbReference type="Gene3D" id="2.70.98.10">
    <property type="match status" value="1"/>
</dbReference>
<dbReference type="Proteomes" id="UP001596105">
    <property type="component" value="Unassembled WGS sequence"/>
</dbReference>
<name>A0ABW0M0U3_9BACL</name>
<sequence>MTERYAKQGVYENVPAIYLKHGKYSAILLPTLGGNLVSFRDDENGYRFLREPEGAEWGDFVAKPILHGIPVLFPPNRYDAGSFDFDGRSYRLPVNEAHTNNHIHGFVYDSEWEVEALSEDENECRVMVSFVFDEKHPDFAAFPHRVVLRQSFALSEQGLEQRFDAINESEQALPFMLGFHTTLNAPFAPGSDAGDIRCGIPIGDRWELNARQLPTERSLPLNGGEQALAAGQGDPYFEELDNHYAASGADGGRNAVTVEDAKAGVRFVYEAGGAYKHWMVYNAKANGKFFCPEPQTGMVNAPNVGLPEGVTGLIRLEPGAKWTETSRMYSE</sequence>
<dbReference type="InterPro" id="IPR011013">
    <property type="entry name" value="Gal_mutarotase_sf_dom"/>
</dbReference>
<dbReference type="CDD" id="cd01081">
    <property type="entry name" value="Aldose_epim"/>
    <property type="match status" value="1"/>
</dbReference>
<accession>A0ABW0M0U3</accession>
<proteinExistence type="predicted"/>
<dbReference type="InterPro" id="IPR008183">
    <property type="entry name" value="Aldose_1/G6P_1-epimerase"/>
</dbReference>
<reference evidence="2" key="1">
    <citation type="journal article" date="2019" name="Int. J. Syst. Evol. Microbiol.">
        <title>The Global Catalogue of Microorganisms (GCM) 10K type strain sequencing project: providing services to taxonomists for standard genome sequencing and annotation.</title>
        <authorList>
            <consortium name="The Broad Institute Genomics Platform"/>
            <consortium name="The Broad Institute Genome Sequencing Center for Infectious Disease"/>
            <person name="Wu L."/>
            <person name="Ma J."/>
        </authorList>
    </citation>
    <scope>NUCLEOTIDE SEQUENCE [LARGE SCALE GENOMIC DNA]</scope>
    <source>
        <strain evidence="2">CCUG 57113</strain>
    </source>
</reference>
<evidence type="ECO:0000313" key="2">
    <source>
        <dbReference type="Proteomes" id="UP001596105"/>
    </source>
</evidence>
<dbReference type="RefSeq" id="WP_209744137.1">
    <property type="nucleotide sequence ID" value="NZ_JBHSMH010000111.1"/>
</dbReference>
<evidence type="ECO:0000313" key="1">
    <source>
        <dbReference type="EMBL" id="MFC5471779.1"/>
    </source>
</evidence>